<evidence type="ECO:0000313" key="3">
    <source>
        <dbReference type="EMBL" id="KAF7330671.1"/>
    </source>
</evidence>
<feature type="chain" id="PRO_5034428100" description="Secreted protein" evidence="2">
    <location>
        <begin position="22"/>
        <end position="194"/>
    </location>
</feature>
<dbReference type="AlphaFoldDB" id="A0A8H7CBB0"/>
<evidence type="ECO:0000313" key="4">
    <source>
        <dbReference type="Proteomes" id="UP000623467"/>
    </source>
</evidence>
<evidence type="ECO:0000256" key="1">
    <source>
        <dbReference type="SAM" id="MobiDB-lite"/>
    </source>
</evidence>
<protein>
    <recommendedName>
        <fullName evidence="5">Secreted protein</fullName>
    </recommendedName>
</protein>
<feature type="compositionally biased region" description="Polar residues" evidence="1">
    <location>
        <begin position="176"/>
        <end position="194"/>
    </location>
</feature>
<name>A0A8H7CBB0_9AGAR</name>
<feature type="signal peptide" evidence="2">
    <location>
        <begin position="1"/>
        <end position="21"/>
    </location>
</feature>
<evidence type="ECO:0000256" key="2">
    <source>
        <dbReference type="SAM" id="SignalP"/>
    </source>
</evidence>
<sequence>MAGPSIHAMRFLALLLRRLFSARLLVASARPLLELRHDELSTPLGVQHHGWSDSPPIPSSHYSRRTRVVRTAAVHSQYRSRAFSSMMSLRTEYSLDVRGLSVSCGCRRTAGAAPPHAARDASPCLRSWYDVSQCRAGFGFNPSPPPVFRSPPLHNSPLGRTVPQDPRQSSTSSTSARSLGTCSSQSISTLAAAP</sequence>
<keyword evidence="2" id="KW-0732">Signal</keyword>
<keyword evidence="4" id="KW-1185">Reference proteome</keyword>
<evidence type="ECO:0008006" key="5">
    <source>
        <dbReference type="Google" id="ProtNLM"/>
    </source>
</evidence>
<proteinExistence type="predicted"/>
<gene>
    <name evidence="3" type="ORF">MSAN_02452400</name>
</gene>
<organism evidence="3 4">
    <name type="scientific">Mycena sanguinolenta</name>
    <dbReference type="NCBI Taxonomy" id="230812"/>
    <lineage>
        <taxon>Eukaryota</taxon>
        <taxon>Fungi</taxon>
        <taxon>Dikarya</taxon>
        <taxon>Basidiomycota</taxon>
        <taxon>Agaricomycotina</taxon>
        <taxon>Agaricomycetes</taxon>
        <taxon>Agaricomycetidae</taxon>
        <taxon>Agaricales</taxon>
        <taxon>Marasmiineae</taxon>
        <taxon>Mycenaceae</taxon>
        <taxon>Mycena</taxon>
    </lineage>
</organism>
<accession>A0A8H7CBB0</accession>
<dbReference type="Proteomes" id="UP000623467">
    <property type="component" value="Unassembled WGS sequence"/>
</dbReference>
<reference evidence="3" key="1">
    <citation type="submission" date="2020-05" db="EMBL/GenBank/DDBJ databases">
        <title>Mycena genomes resolve the evolution of fungal bioluminescence.</title>
        <authorList>
            <person name="Tsai I.J."/>
        </authorList>
    </citation>
    <scope>NUCLEOTIDE SEQUENCE</scope>
    <source>
        <strain evidence="3">160909Yilan</strain>
    </source>
</reference>
<comment type="caution">
    <text evidence="3">The sequence shown here is derived from an EMBL/GenBank/DDBJ whole genome shotgun (WGS) entry which is preliminary data.</text>
</comment>
<dbReference type="EMBL" id="JACAZH010000066">
    <property type="protein sequence ID" value="KAF7330671.1"/>
    <property type="molecule type" value="Genomic_DNA"/>
</dbReference>
<feature type="region of interest" description="Disordered" evidence="1">
    <location>
        <begin position="145"/>
        <end position="194"/>
    </location>
</feature>